<evidence type="ECO:0000313" key="7">
    <source>
        <dbReference type="EMBL" id="OSI24721.1"/>
    </source>
</evidence>
<accession>A0A1X3DLB5</accession>
<evidence type="ECO:0000256" key="5">
    <source>
        <dbReference type="ARBA" id="ARBA00023136"/>
    </source>
</evidence>
<dbReference type="Proteomes" id="UP000193303">
    <property type="component" value="Unassembled WGS sequence"/>
</dbReference>
<proteinExistence type="predicted"/>
<feature type="transmembrane region" description="Helical" evidence="6">
    <location>
        <begin position="180"/>
        <end position="200"/>
    </location>
</feature>
<dbReference type="PANTHER" id="PTHR30086:SF20">
    <property type="entry name" value="ARGININE EXPORTER PROTEIN ARGO-RELATED"/>
    <property type="match status" value="1"/>
</dbReference>
<dbReference type="EMBL" id="MTAC01000001">
    <property type="protein sequence ID" value="OSI37209.1"/>
    <property type="molecule type" value="Genomic_DNA"/>
</dbReference>
<evidence type="ECO:0000256" key="1">
    <source>
        <dbReference type="ARBA" id="ARBA00004651"/>
    </source>
</evidence>
<dbReference type="InterPro" id="IPR001123">
    <property type="entry name" value="LeuE-type"/>
</dbReference>
<evidence type="ECO:0000256" key="6">
    <source>
        <dbReference type="SAM" id="Phobius"/>
    </source>
</evidence>
<evidence type="ECO:0000313" key="10">
    <source>
        <dbReference type="Proteomes" id="UP000193346"/>
    </source>
</evidence>
<dbReference type="Proteomes" id="UP000193346">
    <property type="component" value="Unassembled WGS sequence"/>
</dbReference>
<dbReference type="OrthoDB" id="5638726at2"/>
<sequence>MNAFFNGLMITGGLIVAIGAQNAFVLRQGLLKQHIGVVVALCWLCDVVLMAGGVFGISALLSDSPLAAAWLAVAGGVFLVCYGAMNAKRAWRGGGHLSVSADRKDHVSAVKIAATTLALTLLNPHVYIDTVVLIGGSAAALSHQDKVWFLSGALTVSALWFVGLGYGARLLLPLFRRERVWQILDGLIAAMMFYLAYGLLKQAAGVLQGYFQTA</sequence>
<reference evidence="9" key="2">
    <citation type="submission" date="2017-01" db="EMBL/GenBank/DDBJ databases">
        <authorList>
            <person name="Mah S.A."/>
            <person name="Swanson W.J."/>
            <person name="Moy G.W."/>
            <person name="Vacquier V.D."/>
        </authorList>
    </citation>
    <scope>NUCLEOTIDE SEQUENCE [LARGE SCALE GENOMIC DNA]</scope>
    <source>
        <strain evidence="9">124861</strain>
    </source>
</reference>
<protein>
    <submittedName>
        <fullName evidence="7">Lysine transporter LysE</fullName>
    </submittedName>
</protein>
<comment type="caution">
    <text evidence="7">The sequence shown here is derived from an EMBL/GenBank/DDBJ whole genome shotgun (WGS) entry which is preliminary data.</text>
</comment>
<comment type="subcellular location">
    <subcellularLocation>
        <location evidence="1">Cell membrane</location>
        <topology evidence="1">Multi-pass membrane protein</topology>
    </subcellularLocation>
</comment>
<keyword evidence="4 6" id="KW-1133">Transmembrane helix</keyword>
<dbReference type="GO" id="GO:0015171">
    <property type="term" value="F:amino acid transmembrane transporter activity"/>
    <property type="evidence" value="ECO:0007669"/>
    <property type="project" value="TreeGrafter"/>
</dbReference>
<keyword evidence="2" id="KW-1003">Cell membrane</keyword>
<evidence type="ECO:0000313" key="9">
    <source>
        <dbReference type="Proteomes" id="UP000193303"/>
    </source>
</evidence>
<name>A0A1X3DLB5_9NEIS</name>
<feature type="transmembrane region" description="Helical" evidence="6">
    <location>
        <begin position="67"/>
        <end position="87"/>
    </location>
</feature>
<feature type="transmembrane region" description="Helical" evidence="6">
    <location>
        <begin position="37"/>
        <end position="61"/>
    </location>
</feature>
<reference evidence="7 10" key="1">
    <citation type="submission" date="2017-01" db="EMBL/GenBank/DDBJ databases">
        <authorList>
            <person name="Wolfgang W.J."/>
            <person name="Cole J."/>
            <person name="Wroblewski D."/>
            <person name="Mcginnis J."/>
            <person name="Musser K.A."/>
        </authorList>
    </citation>
    <scope>NUCLEOTIDE SEQUENCE</scope>
    <source>
        <strain evidence="7">124861</strain>
        <strain evidence="8 10">93087</strain>
    </source>
</reference>
<feature type="transmembrane region" description="Helical" evidence="6">
    <location>
        <begin position="108"/>
        <end position="128"/>
    </location>
</feature>
<feature type="transmembrane region" description="Helical" evidence="6">
    <location>
        <begin position="148"/>
        <end position="168"/>
    </location>
</feature>
<keyword evidence="3 6" id="KW-0812">Transmembrane</keyword>
<dbReference type="Pfam" id="PF01810">
    <property type="entry name" value="LysE"/>
    <property type="match status" value="1"/>
</dbReference>
<evidence type="ECO:0000256" key="4">
    <source>
        <dbReference type="ARBA" id="ARBA00022989"/>
    </source>
</evidence>
<feature type="transmembrane region" description="Helical" evidence="6">
    <location>
        <begin position="6"/>
        <end position="25"/>
    </location>
</feature>
<dbReference type="PANTHER" id="PTHR30086">
    <property type="entry name" value="ARGININE EXPORTER PROTEIN ARGO"/>
    <property type="match status" value="1"/>
</dbReference>
<evidence type="ECO:0000256" key="2">
    <source>
        <dbReference type="ARBA" id="ARBA00022475"/>
    </source>
</evidence>
<evidence type="ECO:0000313" key="8">
    <source>
        <dbReference type="EMBL" id="OSI37209.1"/>
    </source>
</evidence>
<evidence type="ECO:0000256" key="3">
    <source>
        <dbReference type="ARBA" id="ARBA00022692"/>
    </source>
</evidence>
<keyword evidence="5 6" id="KW-0472">Membrane</keyword>
<gene>
    <name evidence="7" type="ORF">BV912_02195</name>
    <name evidence="8" type="ORF">BV913_00180</name>
</gene>
<dbReference type="AlphaFoldDB" id="A0A1X3DLB5"/>
<dbReference type="GO" id="GO:0005886">
    <property type="term" value="C:plasma membrane"/>
    <property type="evidence" value="ECO:0007669"/>
    <property type="project" value="UniProtKB-SubCell"/>
</dbReference>
<keyword evidence="10" id="KW-1185">Reference proteome</keyword>
<dbReference type="EMBL" id="MTAB01000003">
    <property type="protein sequence ID" value="OSI24721.1"/>
    <property type="molecule type" value="Genomic_DNA"/>
</dbReference>
<organism evidence="7 9">
    <name type="scientific">Neisseria dumasiana</name>
    <dbReference type="NCBI Taxonomy" id="1931275"/>
    <lineage>
        <taxon>Bacteria</taxon>
        <taxon>Pseudomonadati</taxon>
        <taxon>Pseudomonadota</taxon>
        <taxon>Betaproteobacteria</taxon>
        <taxon>Neisseriales</taxon>
        <taxon>Neisseriaceae</taxon>
        <taxon>Neisseria</taxon>
    </lineage>
</organism>